<dbReference type="OrthoDB" id="3648933at2759"/>
<feature type="region of interest" description="Disordered" evidence="1">
    <location>
        <begin position="1"/>
        <end position="46"/>
    </location>
</feature>
<evidence type="ECO:0000313" key="3">
    <source>
        <dbReference type="Proteomes" id="UP000237631"/>
    </source>
</evidence>
<evidence type="ECO:0000256" key="1">
    <source>
        <dbReference type="SAM" id="MobiDB-lite"/>
    </source>
</evidence>
<feature type="compositionally biased region" description="Polar residues" evidence="1">
    <location>
        <begin position="9"/>
        <end position="32"/>
    </location>
</feature>
<dbReference type="AlphaFoldDB" id="A0A2S6BR58"/>
<sequence length="183" mass="19355">MDCEAQAQDPLQTQDSLNISTTCTEQSSTALDSISPAPPAPADGESYTTAELTALFNSLETRLTGFAEALLGVGECLDSLQTQIKELRDSRGKSNARKDKESDSDSEGEVEHKEQTPEGVGIDEHGAGAEGNDSLGVDSVEEERKVIDGPRTVNTETDADENGLGNMISGFVFGNDEPKESAS</sequence>
<feature type="region of interest" description="Disordered" evidence="1">
    <location>
        <begin position="86"/>
        <end position="183"/>
    </location>
</feature>
<dbReference type="Proteomes" id="UP000237631">
    <property type="component" value="Unassembled WGS sequence"/>
</dbReference>
<protein>
    <submittedName>
        <fullName evidence="2">Uncharacterized protein</fullName>
    </submittedName>
</protein>
<feature type="compositionally biased region" description="Basic and acidic residues" evidence="1">
    <location>
        <begin position="86"/>
        <end position="127"/>
    </location>
</feature>
<accession>A0A2S6BR58</accession>
<reference evidence="3" key="1">
    <citation type="journal article" date="2017" name="bioRxiv">
        <title>Conservation of a gene cluster reveals novel cercosporin biosynthetic mechanisms and extends production to the genus Colletotrichum.</title>
        <authorList>
            <person name="de Jonge R."/>
            <person name="Ebert M.K."/>
            <person name="Huitt-Roehl C.R."/>
            <person name="Pal P."/>
            <person name="Suttle J.C."/>
            <person name="Spanner R.E."/>
            <person name="Neubauer J.D."/>
            <person name="Jurick W.M.II."/>
            <person name="Stott K.A."/>
            <person name="Secor G.A."/>
            <person name="Thomma B.P.H.J."/>
            <person name="Van de Peer Y."/>
            <person name="Townsend C.A."/>
            <person name="Bolton M.D."/>
        </authorList>
    </citation>
    <scope>NUCLEOTIDE SEQUENCE [LARGE SCALE GENOMIC DNA]</scope>
    <source>
        <strain evidence="3">CBS538.71</strain>
    </source>
</reference>
<evidence type="ECO:0000313" key="2">
    <source>
        <dbReference type="EMBL" id="PPJ49968.1"/>
    </source>
</evidence>
<gene>
    <name evidence="2" type="ORF">CBER1_04705</name>
</gene>
<name>A0A2S6BR58_9PEZI</name>
<proteinExistence type="predicted"/>
<keyword evidence="3" id="KW-1185">Reference proteome</keyword>
<comment type="caution">
    <text evidence="2">The sequence shown here is derived from an EMBL/GenBank/DDBJ whole genome shotgun (WGS) entry which is preliminary data.</text>
</comment>
<organism evidence="2 3">
    <name type="scientific">Cercospora berteroae</name>
    <dbReference type="NCBI Taxonomy" id="357750"/>
    <lineage>
        <taxon>Eukaryota</taxon>
        <taxon>Fungi</taxon>
        <taxon>Dikarya</taxon>
        <taxon>Ascomycota</taxon>
        <taxon>Pezizomycotina</taxon>
        <taxon>Dothideomycetes</taxon>
        <taxon>Dothideomycetidae</taxon>
        <taxon>Mycosphaerellales</taxon>
        <taxon>Mycosphaerellaceae</taxon>
        <taxon>Cercospora</taxon>
    </lineage>
</organism>
<dbReference type="EMBL" id="PNEN01001795">
    <property type="protein sequence ID" value="PPJ49968.1"/>
    <property type="molecule type" value="Genomic_DNA"/>
</dbReference>